<gene>
    <name evidence="1" type="ORF">PVP01_0005640</name>
</gene>
<dbReference type="VEuPathDB" id="PlasmoDB:PVW1_100060000"/>
<dbReference type="Proteomes" id="UP000220605">
    <property type="component" value="Unassembled WGS sequence"/>
</dbReference>
<evidence type="ECO:0000313" key="1">
    <source>
        <dbReference type="EMBL" id="VUZ99850.1"/>
    </source>
</evidence>
<dbReference type="VEuPathDB" id="PlasmoDB:PVP01_0005640"/>
<dbReference type="VEuPathDB" id="PlasmoDB:PVX_064690"/>
<dbReference type="AlphaFoldDB" id="A0A565A4U5"/>
<proteinExistence type="predicted"/>
<dbReference type="Pfam" id="PF05795">
    <property type="entry name" value="Plasmodium_Vir"/>
    <property type="match status" value="1"/>
</dbReference>
<dbReference type="OrthoDB" id="381419at2759"/>
<accession>A0A565A4U5</accession>
<dbReference type="VEuPathDB" id="PlasmoDB:PVPAM_110064400"/>
<name>A0A565A4U5_PLAVI</name>
<reference evidence="1" key="1">
    <citation type="submission" date="2016-07" db="EMBL/GenBank/DDBJ databases">
        <authorList>
            <consortium name="Pathogen Informatics"/>
        </authorList>
    </citation>
    <scope>NUCLEOTIDE SEQUENCE</scope>
</reference>
<organism evidence="1">
    <name type="scientific">Plasmodium vivax</name>
    <name type="common">malaria parasite P. vivax</name>
    <dbReference type="NCBI Taxonomy" id="5855"/>
    <lineage>
        <taxon>Eukaryota</taxon>
        <taxon>Sar</taxon>
        <taxon>Alveolata</taxon>
        <taxon>Apicomplexa</taxon>
        <taxon>Aconoidasida</taxon>
        <taxon>Haemosporida</taxon>
        <taxon>Plasmodiidae</taxon>
        <taxon>Plasmodium</taxon>
        <taxon>Plasmodium (Plasmodium)</taxon>
    </lineage>
</organism>
<dbReference type="InterPro" id="IPR008780">
    <property type="entry name" value="Plasmodium_Vir"/>
</dbReference>
<sequence>MSHHRTKYDLDQLTSKFHYNYFDNEQRNCYDVQFHSNIKDDLKQYRTSFKDISDKLIKGLCFIYNKKINNLSQFDNEWCSYLYYWLGYNILQNLSDKSLFRKIIRMIYGELNSSGMYSICNYLYEKIDENTFDTYKLLFDYSKDHENFNLSTSYGYTTCDEHYKKVMIDYINTYRDAHKNCTENNEKNYDCEYFKKLFSKDLYAKLTTFTCTERQNGGTITEKQRENKVQEAALTEYFPLAREMASTFQHNTARGSGLVRYHNTQFQENTETTETLPMIDTAEGSSSKSIVGSVVPVLGVSSFSLLLYKVTPVGGYINRLLGRNRNVYNNIEYMDAFNPYSDGMVPGDRRMNISYHRI</sequence>
<protein>
    <submittedName>
        <fullName evidence="1">VIR protein</fullName>
    </submittedName>
</protein>
<dbReference type="EMBL" id="FLZR02000016">
    <property type="protein sequence ID" value="VUZ99850.1"/>
    <property type="molecule type" value="Genomic_DNA"/>
</dbReference>